<organism evidence="1 2">
    <name type="scientific">Sclerotinia trifoliorum</name>
    <dbReference type="NCBI Taxonomy" id="28548"/>
    <lineage>
        <taxon>Eukaryota</taxon>
        <taxon>Fungi</taxon>
        <taxon>Dikarya</taxon>
        <taxon>Ascomycota</taxon>
        <taxon>Pezizomycotina</taxon>
        <taxon>Leotiomycetes</taxon>
        <taxon>Helotiales</taxon>
        <taxon>Sclerotiniaceae</taxon>
        <taxon>Sclerotinia</taxon>
    </lineage>
</organism>
<protein>
    <submittedName>
        <fullName evidence="1">4ee8cb6d-d640-4aae-8a6a-4a31664639c9</fullName>
    </submittedName>
</protein>
<sequence length="105" mass="11565">METMISFRAKQKTGRLQSLAAVSRAKEKGSPSLLLSIPQLVLVIEQGQELALNAFMEGQRSIAHSPFFQSFKTEGNLELPRGRSRRAAMTMNSFAGGPVDLISYH</sequence>
<proteinExistence type="predicted"/>
<dbReference type="AlphaFoldDB" id="A0A8H2VUW4"/>
<evidence type="ECO:0000313" key="1">
    <source>
        <dbReference type="EMBL" id="CAD6445317.1"/>
    </source>
</evidence>
<accession>A0A8H2VUW4</accession>
<evidence type="ECO:0000313" key="2">
    <source>
        <dbReference type="Proteomes" id="UP000624404"/>
    </source>
</evidence>
<dbReference type="EMBL" id="CAJHIA010000014">
    <property type="protein sequence ID" value="CAD6445317.1"/>
    <property type="molecule type" value="Genomic_DNA"/>
</dbReference>
<gene>
    <name evidence="1" type="ORF">SCLTRI_LOCUS5108</name>
</gene>
<comment type="caution">
    <text evidence="1">The sequence shown here is derived from an EMBL/GenBank/DDBJ whole genome shotgun (WGS) entry which is preliminary data.</text>
</comment>
<keyword evidence="2" id="KW-1185">Reference proteome</keyword>
<dbReference type="Proteomes" id="UP000624404">
    <property type="component" value="Unassembled WGS sequence"/>
</dbReference>
<reference evidence="1" key="1">
    <citation type="submission" date="2020-10" db="EMBL/GenBank/DDBJ databases">
        <authorList>
            <person name="Kusch S."/>
        </authorList>
    </citation>
    <scope>NUCLEOTIDE SEQUENCE</scope>
    <source>
        <strain evidence="1">SwB9</strain>
    </source>
</reference>
<name>A0A8H2VUW4_9HELO</name>